<dbReference type="eggNOG" id="COG0406">
    <property type="taxonomic scope" value="Bacteria"/>
</dbReference>
<evidence type="ECO:0000313" key="5">
    <source>
        <dbReference type="EMBL" id="EDP18659.1"/>
    </source>
</evidence>
<organism evidence="5 6">
    <name type="scientific">Enterocloster bolteae (strain ATCC BAA-613 / DSM 15670 / CCUG 46953 / JCM 12243 / WAL 16351)</name>
    <name type="common">Clostridium bolteae</name>
    <dbReference type="NCBI Taxonomy" id="411902"/>
    <lineage>
        <taxon>Bacteria</taxon>
        <taxon>Bacillati</taxon>
        <taxon>Bacillota</taxon>
        <taxon>Clostridia</taxon>
        <taxon>Lachnospirales</taxon>
        <taxon>Lachnospiraceae</taxon>
        <taxon>Enterocloster</taxon>
    </lineage>
</organism>
<accession>A8RJT6</accession>
<evidence type="ECO:0000313" key="6">
    <source>
        <dbReference type="Proteomes" id="UP000005396"/>
    </source>
</evidence>
<feature type="active site" description="Tele-phosphohistidine intermediate" evidence="2">
    <location>
        <position position="60"/>
    </location>
</feature>
<evidence type="ECO:0008006" key="7">
    <source>
        <dbReference type="Google" id="ProtNLM"/>
    </source>
</evidence>
<comment type="caution">
    <text evidence="5">The sequence shown here is derived from an EMBL/GenBank/DDBJ whole genome shotgun (WGS) entry which is preliminary data.</text>
</comment>
<evidence type="ECO:0000256" key="1">
    <source>
        <dbReference type="ARBA" id="ARBA00022801"/>
    </source>
</evidence>
<dbReference type="InterPro" id="IPR013078">
    <property type="entry name" value="His_Pase_superF_clade-1"/>
</dbReference>
<dbReference type="HOGENOM" id="CLU_033323_9_0_9"/>
<dbReference type="SMART" id="SM00855">
    <property type="entry name" value="PGAM"/>
    <property type="match status" value="1"/>
</dbReference>
<dbReference type="InterPro" id="IPR051695">
    <property type="entry name" value="Phosphoglycerate_Mutase"/>
</dbReference>
<dbReference type="AlphaFoldDB" id="A8RJT6"/>
<feature type="chain" id="PRO_5038412136" description="Histidine phosphatase family protein" evidence="4">
    <location>
        <begin position="23"/>
        <end position="279"/>
    </location>
</feature>
<dbReference type="GO" id="GO:0045820">
    <property type="term" value="P:negative regulation of glycolytic process"/>
    <property type="evidence" value="ECO:0007669"/>
    <property type="project" value="TreeGrafter"/>
</dbReference>
<dbReference type="Pfam" id="PF00300">
    <property type="entry name" value="His_Phos_1"/>
    <property type="match status" value="1"/>
</dbReference>
<feature type="binding site" evidence="3">
    <location>
        <position position="109"/>
    </location>
    <ligand>
        <name>substrate</name>
    </ligand>
</feature>
<name>A8RJT6_ENTBW</name>
<dbReference type="CDD" id="cd07067">
    <property type="entry name" value="HP_PGM_like"/>
    <property type="match status" value="1"/>
</dbReference>
<dbReference type="GO" id="GO:0004331">
    <property type="term" value="F:fructose-2,6-bisphosphate 2-phosphatase activity"/>
    <property type="evidence" value="ECO:0007669"/>
    <property type="project" value="TreeGrafter"/>
</dbReference>
<dbReference type="PaxDb" id="411902-CLOBOL_01021"/>
<dbReference type="GO" id="GO:0005829">
    <property type="term" value="C:cytosol"/>
    <property type="evidence" value="ECO:0007669"/>
    <property type="project" value="TreeGrafter"/>
</dbReference>
<dbReference type="PANTHER" id="PTHR46517">
    <property type="entry name" value="FRUCTOSE-2,6-BISPHOSPHATASE TIGAR"/>
    <property type="match status" value="1"/>
</dbReference>
<dbReference type="Gene3D" id="3.40.50.1240">
    <property type="entry name" value="Phosphoglycerate mutase-like"/>
    <property type="match status" value="1"/>
</dbReference>
<evidence type="ECO:0000256" key="2">
    <source>
        <dbReference type="PIRSR" id="PIRSR613078-1"/>
    </source>
</evidence>
<keyword evidence="1" id="KW-0378">Hydrolase</keyword>
<dbReference type="SUPFAM" id="SSF53254">
    <property type="entry name" value="Phosphoglycerate mutase-like"/>
    <property type="match status" value="1"/>
</dbReference>
<protein>
    <recommendedName>
        <fullName evidence="7">Histidine phosphatase family protein</fullName>
    </recommendedName>
</protein>
<reference evidence="5 6" key="2">
    <citation type="submission" date="2007-09" db="EMBL/GenBank/DDBJ databases">
        <title>Draft genome sequence of Clostridium bolteae (ATCC BAA-613).</title>
        <authorList>
            <person name="Sudarsanam P."/>
            <person name="Ley R."/>
            <person name="Guruge J."/>
            <person name="Turnbaugh P.J."/>
            <person name="Mahowald M."/>
            <person name="Liep D."/>
            <person name="Gordon J."/>
        </authorList>
    </citation>
    <scope>NUCLEOTIDE SEQUENCE [LARGE SCALE GENOMIC DNA]</scope>
    <source>
        <strain evidence="6">ATCC BAA-613 / DSM 15670 / CCUG 46953 / JCM 12243 / WAL 16351</strain>
    </source>
</reference>
<keyword evidence="4" id="KW-0732">Signal</keyword>
<proteinExistence type="predicted"/>
<dbReference type="EMBL" id="ABCC02000011">
    <property type="protein sequence ID" value="EDP18659.1"/>
    <property type="molecule type" value="Genomic_DNA"/>
</dbReference>
<sequence length="279" mass="30199">MNMKIRKLCLGGAMILGVVALAGCQRQANTESVVQEAVEQAAEPSGAPEKKDVTIYLVRHGKTFFNTTGQVQGWADSPLTEEGESQADAAGKGMKDIVFTTAFSGDLGRQRATAKHILAQNQGDIPELQEVIGLREEFYGGFEGKPDEELWRPIYEANGASYDEKGSTYLELSKKEKVDTIAAIDPLHMAETYDDISKRSIEVMDTIVKATQEAGGGNALAVSSGDEIATILDLLVPEQYQGERIANCSVTVLTYKDGLYELKACGDVSYMQAGEESNK</sequence>
<gene>
    <name evidence="5" type="ORF">CLOBOL_01021</name>
</gene>
<feature type="signal peptide" evidence="4">
    <location>
        <begin position="1"/>
        <end position="22"/>
    </location>
</feature>
<evidence type="ECO:0000256" key="3">
    <source>
        <dbReference type="PIRSR" id="PIRSR613078-2"/>
    </source>
</evidence>
<feature type="binding site" evidence="3">
    <location>
        <begin position="59"/>
        <end position="66"/>
    </location>
    <ligand>
        <name>substrate</name>
    </ligand>
</feature>
<reference evidence="5 6" key="1">
    <citation type="submission" date="2007-08" db="EMBL/GenBank/DDBJ databases">
        <authorList>
            <person name="Fulton L."/>
            <person name="Clifton S."/>
            <person name="Fulton B."/>
            <person name="Xu J."/>
            <person name="Minx P."/>
            <person name="Pepin K.H."/>
            <person name="Johnson M."/>
            <person name="Thiruvilangam P."/>
            <person name="Bhonagiri V."/>
            <person name="Nash W.E."/>
            <person name="Mardis E.R."/>
            <person name="Wilson R.K."/>
        </authorList>
    </citation>
    <scope>NUCLEOTIDE SEQUENCE [LARGE SCALE GENOMIC DNA]</scope>
    <source>
        <strain evidence="6">ATCC BAA-613 / DSM 15670 / CCUG 46953 / JCM 12243 / WAL 16351</strain>
    </source>
</reference>
<dbReference type="Proteomes" id="UP000005396">
    <property type="component" value="Unassembled WGS sequence"/>
</dbReference>
<feature type="binding site" evidence="3">
    <location>
        <begin position="136"/>
        <end position="139"/>
    </location>
    <ligand>
        <name>substrate</name>
    </ligand>
</feature>
<dbReference type="PANTHER" id="PTHR46517:SF1">
    <property type="entry name" value="FRUCTOSE-2,6-BISPHOSPHATASE TIGAR"/>
    <property type="match status" value="1"/>
</dbReference>
<dbReference type="InterPro" id="IPR029033">
    <property type="entry name" value="His_PPase_superfam"/>
</dbReference>
<evidence type="ECO:0000256" key="4">
    <source>
        <dbReference type="SAM" id="SignalP"/>
    </source>
</evidence>
<feature type="active site" description="Proton donor/acceptor" evidence="2">
    <location>
        <position position="136"/>
    </location>
</feature>
<dbReference type="PROSITE" id="PS51257">
    <property type="entry name" value="PROKAR_LIPOPROTEIN"/>
    <property type="match status" value="1"/>
</dbReference>
<dbReference type="GO" id="GO:0043456">
    <property type="term" value="P:regulation of pentose-phosphate shunt"/>
    <property type="evidence" value="ECO:0007669"/>
    <property type="project" value="TreeGrafter"/>
</dbReference>